<dbReference type="CDD" id="cd01094">
    <property type="entry name" value="Alkanesulfonate_monoxygenase"/>
    <property type="match status" value="1"/>
</dbReference>
<keyword evidence="4" id="KW-0503">Monooxygenase</keyword>
<dbReference type="RefSeq" id="WP_337702308.1">
    <property type="nucleotide sequence ID" value="NZ_JBBEGM010000003.1"/>
</dbReference>
<keyword evidence="1" id="KW-0285">Flavoprotein</keyword>
<organism evidence="7 8">
    <name type="scientific">Actinomycetospora flava</name>
    <dbReference type="NCBI Taxonomy" id="3129232"/>
    <lineage>
        <taxon>Bacteria</taxon>
        <taxon>Bacillati</taxon>
        <taxon>Actinomycetota</taxon>
        <taxon>Actinomycetes</taxon>
        <taxon>Pseudonocardiales</taxon>
        <taxon>Pseudonocardiaceae</taxon>
        <taxon>Actinomycetospora</taxon>
    </lineage>
</organism>
<evidence type="ECO:0000256" key="2">
    <source>
        <dbReference type="ARBA" id="ARBA00022643"/>
    </source>
</evidence>
<gene>
    <name evidence="7" type="ORF">WCD58_10240</name>
</gene>
<feature type="region of interest" description="Disordered" evidence="5">
    <location>
        <begin position="256"/>
        <end position="275"/>
    </location>
</feature>
<evidence type="ECO:0000259" key="6">
    <source>
        <dbReference type="Pfam" id="PF00296"/>
    </source>
</evidence>
<evidence type="ECO:0000313" key="7">
    <source>
        <dbReference type="EMBL" id="MEJ2861537.1"/>
    </source>
</evidence>
<dbReference type="Gene3D" id="3.20.20.30">
    <property type="entry name" value="Luciferase-like domain"/>
    <property type="match status" value="1"/>
</dbReference>
<keyword evidence="2" id="KW-0288">FMN</keyword>
<dbReference type="SUPFAM" id="SSF51679">
    <property type="entry name" value="Bacterial luciferase-like"/>
    <property type="match status" value="1"/>
</dbReference>
<dbReference type="PANTHER" id="PTHR42847:SF4">
    <property type="entry name" value="ALKANESULFONATE MONOOXYGENASE-RELATED"/>
    <property type="match status" value="1"/>
</dbReference>
<evidence type="ECO:0000256" key="4">
    <source>
        <dbReference type="ARBA" id="ARBA00023033"/>
    </source>
</evidence>
<evidence type="ECO:0000256" key="1">
    <source>
        <dbReference type="ARBA" id="ARBA00022630"/>
    </source>
</evidence>
<dbReference type="PANTHER" id="PTHR42847">
    <property type="entry name" value="ALKANESULFONATE MONOOXYGENASE"/>
    <property type="match status" value="1"/>
</dbReference>
<evidence type="ECO:0000256" key="3">
    <source>
        <dbReference type="ARBA" id="ARBA00023002"/>
    </source>
</evidence>
<dbReference type="Pfam" id="PF00296">
    <property type="entry name" value="Bac_luciferase"/>
    <property type="match status" value="1"/>
</dbReference>
<keyword evidence="8" id="KW-1185">Reference proteome</keyword>
<sequence>MPVEFLGIAATNDGSEITPRSGPAFDPDYTLRLARAHRDNGWDRVLTAYSSGSPDPAQAATYILDHVEGLQLLVAHRPNLSIPTFAAKTFATMDQIGGGRVTVHVITGGNQHEQAREGDRLSKDARYGRTREYMQILKRAWTETTPWDFAGEHYAFEDFALDVRAAQQPRIRLSFGGSSDAAYAVGGAEADIYALWGEPLAGTAEQIATVHAAARAAGRTEMPRIQVAFRPILGATEEAAWEKAYATVARIEERTQGGTQPLTNRHRLTDPENAGSQRLLAVAERGERFDRALWTVTAKATGGGGNSTALVGTPETVAAALLDYWDLGVDILSARGYDLLADAEEFGREVIPLVRAGVARREAEGRPRGIDTLTAA</sequence>
<reference evidence="7 8" key="1">
    <citation type="submission" date="2024-03" db="EMBL/GenBank/DDBJ databases">
        <title>Actinomycetospora sp. OC33-EN07, a novel actinomycete isolated from wild orchid (Aerides multiflora).</title>
        <authorList>
            <person name="Suriyachadkun C."/>
        </authorList>
    </citation>
    <scope>NUCLEOTIDE SEQUENCE [LARGE SCALE GENOMIC DNA]</scope>
    <source>
        <strain evidence="7 8">OC33-EN07</strain>
    </source>
</reference>
<evidence type="ECO:0000313" key="8">
    <source>
        <dbReference type="Proteomes" id="UP001369736"/>
    </source>
</evidence>
<dbReference type="InterPro" id="IPR036661">
    <property type="entry name" value="Luciferase-like_sf"/>
</dbReference>
<dbReference type="Proteomes" id="UP001369736">
    <property type="component" value="Unassembled WGS sequence"/>
</dbReference>
<dbReference type="InterPro" id="IPR011251">
    <property type="entry name" value="Luciferase-like_dom"/>
</dbReference>
<dbReference type="InterPro" id="IPR050172">
    <property type="entry name" value="SsuD_RutA_monooxygenase"/>
</dbReference>
<protein>
    <submittedName>
        <fullName evidence="7">LLM class flavin-dependent oxidoreductase</fullName>
        <ecNumber evidence="7">1.-.-.-</ecNumber>
    </submittedName>
</protein>
<dbReference type="GO" id="GO:0016491">
    <property type="term" value="F:oxidoreductase activity"/>
    <property type="evidence" value="ECO:0007669"/>
    <property type="project" value="UniProtKB-KW"/>
</dbReference>
<dbReference type="EC" id="1.-.-.-" evidence="7"/>
<comment type="caution">
    <text evidence="7">The sequence shown here is derived from an EMBL/GenBank/DDBJ whole genome shotgun (WGS) entry which is preliminary data.</text>
</comment>
<proteinExistence type="predicted"/>
<keyword evidence="3 7" id="KW-0560">Oxidoreductase</keyword>
<accession>A0ABU8M3C4</accession>
<name>A0ABU8M3C4_9PSEU</name>
<feature type="domain" description="Luciferase-like" evidence="6">
    <location>
        <begin position="21"/>
        <end position="330"/>
    </location>
</feature>
<evidence type="ECO:0000256" key="5">
    <source>
        <dbReference type="SAM" id="MobiDB-lite"/>
    </source>
</evidence>
<dbReference type="EMBL" id="JBBEGM010000003">
    <property type="protein sequence ID" value="MEJ2861537.1"/>
    <property type="molecule type" value="Genomic_DNA"/>
</dbReference>